<dbReference type="Pfam" id="PF06580">
    <property type="entry name" value="His_kinase"/>
    <property type="match status" value="1"/>
</dbReference>
<keyword evidence="8" id="KW-0812">Transmembrane</keyword>
<feature type="domain" description="HAMP" evidence="9">
    <location>
        <begin position="324"/>
        <end position="376"/>
    </location>
</feature>
<keyword evidence="8" id="KW-1133">Transmembrane helix</keyword>
<evidence type="ECO:0000313" key="10">
    <source>
        <dbReference type="EMBL" id="GAE93433.1"/>
    </source>
</evidence>
<dbReference type="Pfam" id="PF00672">
    <property type="entry name" value="HAMP"/>
    <property type="match status" value="1"/>
</dbReference>
<feature type="transmembrane region" description="Helical" evidence="8">
    <location>
        <begin position="7"/>
        <end position="29"/>
    </location>
</feature>
<organism evidence="10 11">
    <name type="scientific">Gracilibacillus boraciitolerans JCM 21714</name>
    <dbReference type="NCBI Taxonomy" id="1298598"/>
    <lineage>
        <taxon>Bacteria</taxon>
        <taxon>Bacillati</taxon>
        <taxon>Bacillota</taxon>
        <taxon>Bacilli</taxon>
        <taxon>Bacillales</taxon>
        <taxon>Bacillaceae</taxon>
        <taxon>Gracilibacillus</taxon>
    </lineage>
</organism>
<dbReference type="Pfam" id="PF02518">
    <property type="entry name" value="HATPase_c"/>
    <property type="match status" value="1"/>
</dbReference>
<evidence type="ECO:0000313" key="11">
    <source>
        <dbReference type="Proteomes" id="UP000019102"/>
    </source>
</evidence>
<dbReference type="SMART" id="SM00304">
    <property type="entry name" value="HAMP"/>
    <property type="match status" value="1"/>
</dbReference>
<dbReference type="EMBL" id="BAVS01000012">
    <property type="protein sequence ID" value="GAE93433.1"/>
    <property type="molecule type" value="Genomic_DNA"/>
</dbReference>
<dbReference type="Gene3D" id="3.30.565.10">
    <property type="entry name" value="Histidine kinase-like ATPase, C-terminal domain"/>
    <property type="match status" value="1"/>
</dbReference>
<accession>W4VKU9</accession>
<name>W4VKU9_9BACI</name>
<dbReference type="eggNOG" id="COG2972">
    <property type="taxonomic scope" value="Bacteria"/>
</dbReference>
<keyword evidence="5 10" id="KW-0418">Kinase</keyword>
<sequence>MIRKLKTIMVICFVFVNALFLAGVSYTSYQYFFNFTSKEISETKLSLLNESANKLSGVIKSISEAGTFIAIDRTMTEIFDGSPPASPYDALVERDELKKFVNDISSLKQEVYSIDLYTNRYKDYPYLYDYTIQPEANLKEMEWFGPFIENVDNGWTPEHVHPLLDQEMISYVHRILNQRNETVGYIKVNVLAKNFLEYMVDTDLYKEINEPFILLNTGGRIIAETHSRKEFPILNDIIVPAENEVYERLIPEYDPLTNHHQLIKKDNEYHLLLISKPNYEQWRLVQVIPVDELYAETKELGIFVLIIGLIAIILSVPIVYGIGRWITKPISQMIRGMRKVEEGDFDVHMNRHYVEEYDILANNFNQMTNKLSESLEQLEKENANRREAEIRALQSQIMPHFLYNTLDMIKWKSLDHDADDVSDMVNKLSKMLRIGLSGGLKFIRLRDELDHAKCYIDIQKQRQTQAIQHIVRVPASMKDLYVPKIILQPFIENSIKHGYQDLEEDRMEITINGSIIEEENKIKLTIKDTGKGLPENWSYSDATGIGIKNVRERIAMYCGEQFDVEVYNHPQGGVMVEIILPIHYQQPFTKASETEAEE</sequence>
<dbReference type="SUPFAM" id="SSF158472">
    <property type="entry name" value="HAMP domain-like"/>
    <property type="match status" value="1"/>
</dbReference>
<evidence type="ECO:0000256" key="1">
    <source>
        <dbReference type="ARBA" id="ARBA00004651"/>
    </source>
</evidence>
<dbReference type="InterPro" id="IPR036890">
    <property type="entry name" value="HATPase_C_sf"/>
</dbReference>
<dbReference type="RefSeq" id="WP_035723691.1">
    <property type="nucleotide sequence ID" value="NZ_BAVS01000012.1"/>
</dbReference>
<dbReference type="AlphaFoldDB" id="W4VKU9"/>
<evidence type="ECO:0000256" key="7">
    <source>
        <dbReference type="SAM" id="Coils"/>
    </source>
</evidence>
<reference evidence="10 11" key="1">
    <citation type="journal article" date="2014" name="Genome Announc.">
        <title>Draft Genome Sequence of the Boron-Tolerant and Moderately Halotolerant Bacterium Gracilibacillus boraciitolerans JCM 21714T.</title>
        <authorList>
            <person name="Ahmed I."/>
            <person name="Oshima K."/>
            <person name="Suda W."/>
            <person name="Kitamura K."/>
            <person name="Iida T."/>
            <person name="Ohmori Y."/>
            <person name="Fujiwara T."/>
            <person name="Hattori M."/>
            <person name="Ohkuma M."/>
        </authorList>
    </citation>
    <scope>NUCLEOTIDE SEQUENCE [LARGE SCALE GENOMIC DNA]</scope>
    <source>
        <strain evidence="10 11">JCM 21714</strain>
    </source>
</reference>
<dbReference type="Gene3D" id="6.10.340.10">
    <property type="match status" value="1"/>
</dbReference>
<comment type="caution">
    <text evidence="10">The sequence shown here is derived from an EMBL/GenBank/DDBJ whole genome shotgun (WGS) entry which is preliminary data.</text>
</comment>
<dbReference type="InterPro" id="IPR003594">
    <property type="entry name" value="HATPase_dom"/>
</dbReference>
<keyword evidence="2" id="KW-1003">Cell membrane</keyword>
<evidence type="ECO:0000256" key="2">
    <source>
        <dbReference type="ARBA" id="ARBA00022475"/>
    </source>
</evidence>
<feature type="coiled-coil region" evidence="7">
    <location>
        <begin position="361"/>
        <end position="391"/>
    </location>
</feature>
<gene>
    <name evidence="10" type="ORF">JCM21714_2516</name>
</gene>
<dbReference type="InterPro" id="IPR050640">
    <property type="entry name" value="Bact_2-comp_sensor_kinase"/>
</dbReference>
<dbReference type="CDD" id="cd06225">
    <property type="entry name" value="HAMP"/>
    <property type="match status" value="1"/>
</dbReference>
<dbReference type="InterPro" id="IPR010559">
    <property type="entry name" value="Sig_transdc_His_kin_internal"/>
</dbReference>
<dbReference type="GO" id="GO:0000155">
    <property type="term" value="F:phosphorelay sensor kinase activity"/>
    <property type="evidence" value="ECO:0007669"/>
    <property type="project" value="InterPro"/>
</dbReference>
<evidence type="ECO:0000256" key="8">
    <source>
        <dbReference type="SAM" id="Phobius"/>
    </source>
</evidence>
<evidence type="ECO:0000256" key="6">
    <source>
        <dbReference type="ARBA" id="ARBA00023136"/>
    </source>
</evidence>
<keyword evidence="11" id="KW-1185">Reference proteome</keyword>
<dbReference type="InterPro" id="IPR003660">
    <property type="entry name" value="HAMP_dom"/>
</dbReference>
<proteinExistence type="predicted"/>
<evidence type="ECO:0000259" key="9">
    <source>
        <dbReference type="PROSITE" id="PS50885"/>
    </source>
</evidence>
<dbReference type="OrthoDB" id="2499756at2"/>
<dbReference type="SUPFAM" id="SSF55874">
    <property type="entry name" value="ATPase domain of HSP90 chaperone/DNA topoisomerase II/histidine kinase"/>
    <property type="match status" value="1"/>
</dbReference>
<keyword evidence="6 8" id="KW-0472">Membrane</keyword>
<dbReference type="STRING" id="1298598.JCM21714_2516"/>
<keyword evidence="4" id="KW-0808">Transferase</keyword>
<evidence type="ECO:0000256" key="3">
    <source>
        <dbReference type="ARBA" id="ARBA00022553"/>
    </source>
</evidence>
<protein>
    <submittedName>
        <fullName evidence="10">Two-component sensor histidine kinase</fullName>
    </submittedName>
</protein>
<comment type="subcellular location">
    <subcellularLocation>
        <location evidence="1">Cell membrane</location>
        <topology evidence="1">Multi-pass membrane protein</topology>
    </subcellularLocation>
</comment>
<evidence type="ECO:0000256" key="4">
    <source>
        <dbReference type="ARBA" id="ARBA00022679"/>
    </source>
</evidence>
<keyword evidence="3" id="KW-0597">Phosphoprotein</keyword>
<dbReference type="PANTHER" id="PTHR34220">
    <property type="entry name" value="SENSOR HISTIDINE KINASE YPDA"/>
    <property type="match status" value="1"/>
</dbReference>
<evidence type="ECO:0000256" key="5">
    <source>
        <dbReference type="ARBA" id="ARBA00022777"/>
    </source>
</evidence>
<feature type="transmembrane region" description="Helical" evidence="8">
    <location>
        <begin position="300"/>
        <end position="323"/>
    </location>
</feature>
<dbReference type="PANTHER" id="PTHR34220:SF7">
    <property type="entry name" value="SENSOR HISTIDINE KINASE YPDA"/>
    <property type="match status" value="1"/>
</dbReference>
<keyword evidence="7" id="KW-0175">Coiled coil</keyword>
<dbReference type="GO" id="GO:0005886">
    <property type="term" value="C:plasma membrane"/>
    <property type="evidence" value="ECO:0007669"/>
    <property type="project" value="UniProtKB-SubCell"/>
</dbReference>
<dbReference type="Proteomes" id="UP000019102">
    <property type="component" value="Unassembled WGS sequence"/>
</dbReference>
<dbReference type="PROSITE" id="PS50885">
    <property type="entry name" value="HAMP"/>
    <property type="match status" value="1"/>
</dbReference>